<name>A0A8T4KVY9_9ARCH</name>
<feature type="transmembrane region" description="Helical" evidence="1">
    <location>
        <begin position="169"/>
        <end position="197"/>
    </location>
</feature>
<keyword evidence="1" id="KW-1133">Transmembrane helix</keyword>
<organism evidence="2 3">
    <name type="scientific">Candidatus Iainarchaeum sp</name>
    <dbReference type="NCBI Taxonomy" id="3101447"/>
    <lineage>
        <taxon>Archaea</taxon>
        <taxon>Candidatus Iainarchaeota</taxon>
        <taxon>Candidatus Iainarchaeia</taxon>
        <taxon>Candidatus Iainarchaeales</taxon>
        <taxon>Candidatus Iainarchaeaceae</taxon>
        <taxon>Candidatus Iainarchaeum</taxon>
    </lineage>
</organism>
<evidence type="ECO:0000313" key="3">
    <source>
        <dbReference type="Proteomes" id="UP000680185"/>
    </source>
</evidence>
<accession>A0A8T4KVY9</accession>
<dbReference type="SUPFAM" id="SSF52833">
    <property type="entry name" value="Thioredoxin-like"/>
    <property type="match status" value="1"/>
</dbReference>
<evidence type="ECO:0008006" key="4">
    <source>
        <dbReference type="Google" id="ProtNLM"/>
    </source>
</evidence>
<feature type="transmembrane region" description="Helical" evidence="1">
    <location>
        <begin position="361"/>
        <end position="381"/>
    </location>
</feature>
<keyword evidence="1" id="KW-0812">Transmembrane</keyword>
<protein>
    <recommendedName>
        <fullName evidence="4">Cytochrome C biogenesis protein transmembrane domain-containing protein</fullName>
    </recommendedName>
</protein>
<proteinExistence type="predicted"/>
<keyword evidence="1" id="KW-0472">Membrane</keyword>
<evidence type="ECO:0000256" key="1">
    <source>
        <dbReference type="SAM" id="Phobius"/>
    </source>
</evidence>
<feature type="transmembrane region" description="Helical" evidence="1">
    <location>
        <begin position="237"/>
        <end position="259"/>
    </location>
</feature>
<reference evidence="2" key="2">
    <citation type="submission" date="2021-05" db="EMBL/GenBank/DDBJ databases">
        <title>Protein family content uncovers lineage relationships and bacterial pathway maintenance mechanisms in DPANN archaea.</title>
        <authorList>
            <person name="Castelle C.J."/>
            <person name="Meheust R."/>
            <person name="Jaffe A.L."/>
            <person name="Seitz K."/>
            <person name="Gong X."/>
            <person name="Baker B.J."/>
            <person name="Banfield J.F."/>
        </authorList>
    </citation>
    <scope>NUCLEOTIDE SEQUENCE</scope>
    <source>
        <strain evidence="2">RIFCSPLOWO2_01_FULL_43_13</strain>
    </source>
</reference>
<evidence type="ECO:0000313" key="2">
    <source>
        <dbReference type="EMBL" id="MBS3058154.1"/>
    </source>
</evidence>
<comment type="caution">
    <text evidence="2">The sequence shown here is derived from an EMBL/GenBank/DDBJ whole genome shotgun (WGS) entry which is preliminary data.</text>
</comment>
<dbReference type="InterPro" id="IPR036249">
    <property type="entry name" value="Thioredoxin-like_sf"/>
</dbReference>
<reference evidence="2" key="1">
    <citation type="submission" date="2021-03" db="EMBL/GenBank/DDBJ databases">
        <authorList>
            <person name="Jaffe A."/>
        </authorList>
    </citation>
    <scope>NUCLEOTIDE SEQUENCE</scope>
    <source>
        <strain evidence="2">RIFCSPLOWO2_01_FULL_43_13</strain>
    </source>
</reference>
<sequence length="385" mass="42082">MRTALFISALFFLALFLGFASAQSAVIFENESCGHCGPYVEELKAFLSEKGFEITEKNFVNDIEARVEVVQLHQKYSVPVQLQGHMVTVLNGNFLLEGHVPFEMIEEVLGKYPLRNFPDLVIYQDSMSDVPEPYSLMLDGKIVQCTAGAKVSECALLPNSFVESSLPALVIFSGLTAGVHPCTIGVLLFFIAFLFTIHRSRLNAFKVGGAYVLGVFLAYFLIGLGLLQAMAFPEPHFAAKIAALLIIALGIFNLARFFFPKVKGFGLPAQSKGWISGMVQKASVPSALILGIFVGICSFGCTAGIYLSIIGFLITMPSAGFIYLLVYNIMFVIPLVAILFVATNRRVAERIERAEKTNIKYITLFAGIVMVVLGIALWFFVAGGH</sequence>
<feature type="transmembrane region" description="Helical" evidence="1">
    <location>
        <begin position="287"/>
        <end position="314"/>
    </location>
</feature>
<dbReference type="AlphaFoldDB" id="A0A8T4KVY9"/>
<feature type="transmembrane region" description="Helical" evidence="1">
    <location>
        <begin position="320"/>
        <end position="341"/>
    </location>
</feature>
<feature type="transmembrane region" description="Helical" evidence="1">
    <location>
        <begin position="209"/>
        <end position="231"/>
    </location>
</feature>
<dbReference type="EMBL" id="JAGVWB010000012">
    <property type="protein sequence ID" value="MBS3058154.1"/>
    <property type="molecule type" value="Genomic_DNA"/>
</dbReference>
<dbReference type="Proteomes" id="UP000680185">
    <property type="component" value="Unassembled WGS sequence"/>
</dbReference>
<gene>
    <name evidence="2" type="ORF">J4478_02015</name>
</gene>